<name>A0A7E4UW74_PANRE</name>
<accession>A0A7E4UW74</accession>
<reference evidence="2" key="2">
    <citation type="submission" date="2020-10" db="UniProtKB">
        <authorList>
            <consortium name="WormBaseParasite"/>
        </authorList>
    </citation>
    <scope>IDENTIFICATION</scope>
</reference>
<keyword evidence="1" id="KW-1185">Reference proteome</keyword>
<evidence type="ECO:0000313" key="1">
    <source>
        <dbReference type="Proteomes" id="UP000492821"/>
    </source>
</evidence>
<organism evidence="1 2">
    <name type="scientific">Panagrellus redivivus</name>
    <name type="common">Microworm</name>
    <dbReference type="NCBI Taxonomy" id="6233"/>
    <lineage>
        <taxon>Eukaryota</taxon>
        <taxon>Metazoa</taxon>
        <taxon>Ecdysozoa</taxon>
        <taxon>Nematoda</taxon>
        <taxon>Chromadorea</taxon>
        <taxon>Rhabditida</taxon>
        <taxon>Tylenchina</taxon>
        <taxon>Panagrolaimomorpha</taxon>
        <taxon>Panagrolaimoidea</taxon>
        <taxon>Panagrolaimidae</taxon>
        <taxon>Panagrellus</taxon>
    </lineage>
</organism>
<dbReference type="WBParaSite" id="Pan_g13576.t1">
    <property type="protein sequence ID" value="Pan_g13576.t1"/>
    <property type="gene ID" value="Pan_g13576"/>
</dbReference>
<dbReference type="AlphaFoldDB" id="A0A7E4UW74"/>
<protein>
    <submittedName>
        <fullName evidence="2">HECT domain-containing protein</fullName>
    </submittedName>
</protein>
<sequence>MLITDTENHFSGNSPLQPVFLYFQPGTDFVTDFLIGKHAEDLGKRGNNHVVSEFVELFRVVDGLAARRDLPFRFARDRFDRVMLTISHGESMELTDVFMRYLNLVVSTIKGHLHVGVESVKIIFPERSLFLESILNDLTIGLECRILV</sequence>
<evidence type="ECO:0000313" key="2">
    <source>
        <dbReference type="WBParaSite" id="Pan_g13576.t1"/>
    </source>
</evidence>
<reference evidence="1" key="1">
    <citation type="journal article" date="2013" name="Genetics">
        <title>The draft genome and transcriptome of Panagrellus redivivus are shaped by the harsh demands of a free-living lifestyle.</title>
        <authorList>
            <person name="Srinivasan J."/>
            <person name="Dillman A.R."/>
            <person name="Macchietto M.G."/>
            <person name="Heikkinen L."/>
            <person name="Lakso M."/>
            <person name="Fracchia K.M."/>
            <person name="Antoshechkin I."/>
            <person name="Mortazavi A."/>
            <person name="Wong G."/>
            <person name="Sternberg P.W."/>
        </authorList>
    </citation>
    <scope>NUCLEOTIDE SEQUENCE [LARGE SCALE GENOMIC DNA]</scope>
    <source>
        <strain evidence="1">MT8872</strain>
    </source>
</reference>
<dbReference type="Proteomes" id="UP000492821">
    <property type="component" value="Unassembled WGS sequence"/>
</dbReference>
<proteinExistence type="predicted"/>